<feature type="signal peptide" evidence="2">
    <location>
        <begin position="1"/>
        <end position="19"/>
    </location>
</feature>
<reference evidence="4" key="1">
    <citation type="submission" date="2020-02" db="EMBL/GenBank/DDBJ databases">
        <authorList>
            <person name="Meier V. D."/>
        </authorList>
    </citation>
    <scope>NUCLEOTIDE SEQUENCE</scope>
    <source>
        <strain evidence="4">AVDCRST_MAG47</strain>
    </source>
</reference>
<feature type="chain" id="PRO_5038445233" description="Laminin G domain-containing protein" evidence="2">
    <location>
        <begin position="20"/>
        <end position="276"/>
    </location>
</feature>
<feature type="compositionally biased region" description="Low complexity" evidence="1">
    <location>
        <begin position="64"/>
        <end position="78"/>
    </location>
</feature>
<accession>A0A6J4NJL9</accession>
<dbReference type="CDD" id="cd00110">
    <property type="entry name" value="LamG"/>
    <property type="match status" value="1"/>
</dbReference>
<dbReference type="SUPFAM" id="SSF49899">
    <property type="entry name" value="Concanavalin A-like lectins/glucanases"/>
    <property type="match status" value="1"/>
</dbReference>
<evidence type="ECO:0000256" key="2">
    <source>
        <dbReference type="SAM" id="SignalP"/>
    </source>
</evidence>
<evidence type="ECO:0000256" key="1">
    <source>
        <dbReference type="SAM" id="MobiDB-lite"/>
    </source>
</evidence>
<protein>
    <recommendedName>
        <fullName evidence="3">Laminin G domain-containing protein</fullName>
    </recommendedName>
</protein>
<dbReference type="PROSITE" id="PS50025">
    <property type="entry name" value="LAM_G_DOMAIN"/>
    <property type="match status" value="1"/>
</dbReference>
<evidence type="ECO:0000313" key="4">
    <source>
        <dbReference type="EMBL" id="CAA9386246.1"/>
    </source>
</evidence>
<dbReference type="Gene3D" id="2.60.120.200">
    <property type="match status" value="1"/>
</dbReference>
<proteinExistence type="predicted"/>
<dbReference type="InterPro" id="IPR013320">
    <property type="entry name" value="ConA-like_dom_sf"/>
</dbReference>
<dbReference type="Pfam" id="PF02210">
    <property type="entry name" value="Laminin_G_2"/>
    <property type="match status" value="1"/>
</dbReference>
<dbReference type="InterPro" id="IPR001791">
    <property type="entry name" value="Laminin_G"/>
</dbReference>
<gene>
    <name evidence="4" type="ORF">AVDCRST_MAG47-2448</name>
</gene>
<feature type="domain" description="Laminin G" evidence="3">
    <location>
        <begin position="109"/>
        <end position="276"/>
    </location>
</feature>
<feature type="region of interest" description="Disordered" evidence="1">
    <location>
        <begin position="60"/>
        <end position="80"/>
    </location>
</feature>
<sequence length="276" mass="28510">MRLTPLFAATTFTAVLSTAALTGPASGSPGGVARSLEPSARTAASSYDLYLDFNGSNAGTPDMSSSGSAPVSTSVASSDGGRVVAVSKGAGQAARMEPFDPETPAELAVVVARPEGNGDPFAPRTGDFAFGASFNLDPRSQGSSVDNGNNLFQRGLYSDDAQYKLQIDDGRVSCRVAGSSGAVQVKASRAVRSGAWHRVRCLRDSNVVKLVVVELTADGPVSRSWTQSGPIGDLAFSARPPLSVGGKVDRTGAVVKSSSDQFNGRVDNVFFRRISG</sequence>
<organism evidence="4">
    <name type="scientific">uncultured Nocardioidaceae bacterium</name>
    <dbReference type="NCBI Taxonomy" id="253824"/>
    <lineage>
        <taxon>Bacteria</taxon>
        <taxon>Bacillati</taxon>
        <taxon>Actinomycetota</taxon>
        <taxon>Actinomycetes</taxon>
        <taxon>Propionibacteriales</taxon>
        <taxon>Nocardioidaceae</taxon>
        <taxon>environmental samples</taxon>
    </lineage>
</organism>
<dbReference type="AlphaFoldDB" id="A0A6J4NJL9"/>
<keyword evidence="2" id="KW-0732">Signal</keyword>
<name>A0A6J4NJL9_9ACTN</name>
<dbReference type="EMBL" id="CADCUK010000163">
    <property type="protein sequence ID" value="CAA9386246.1"/>
    <property type="molecule type" value="Genomic_DNA"/>
</dbReference>
<evidence type="ECO:0000259" key="3">
    <source>
        <dbReference type="PROSITE" id="PS50025"/>
    </source>
</evidence>